<comment type="caution">
    <text evidence="1">The sequence shown here is derived from an EMBL/GenBank/DDBJ whole genome shotgun (WGS) entry which is preliminary data.</text>
</comment>
<evidence type="ECO:0000313" key="2">
    <source>
        <dbReference type="Proteomes" id="UP000190648"/>
    </source>
</evidence>
<dbReference type="Proteomes" id="UP000190648">
    <property type="component" value="Unassembled WGS sequence"/>
</dbReference>
<reference evidence="1 2" key="1">
    <citation type="submission" date="2016-02" db="EMBL/GenBank/DDBJ databases">
        <title>Band-tailed pigeon sequencing and assembly.</title>
        <authorList>
            <person name="Soares A.E."/>
            <person name="Novak B.J."/>
            <person name="Rice E.S."/>
            <person name="O'Connell B."/>
            <person name="Chang D."/>
            <person name="Weber S."/>
            <person name="Shapiro B."/>
        </authorList>
    </citation>
    <scope>NUCLEOTIDE SEQUENCE [LARGE SCALE GENOMIC DNA]</scope>
    <source>
        <strain evidence="1">BTP2013</strain>
        <tissue evidence="1">Blood</tissue>
    </source>
</reference>
<proteinExistence type="predicted"/>
<dbReference type="EMBL" id="LSYS01004144">
    <property type="protein sequence ID" value="OPJ80934.1"/>
    <property type="molecule type" value="Genomic_DNA"/>
</dbReference>
<keyword evidence="2" id="KW-1185">Reference proteome</keyword>
<protein>
    <submittedName>
        <fullName evidence="1">Uncharacterized protein</fullName>
    </submittedName>
</protein>
<accession>A0A1V4K924</accession>
<gene>
    <name evidence="1" type="ORF">AV530_004318</name>
</gene>
<sequence>MYALGQQNQSWTYKWQSSLSAPLTCSCQRQHKTPRHCFPVHEQKLLAAAEEFPSVSYEAAVKYLPLP</sequence>
<organism evidence="1 2">
    <name type="scientific">Patagioenas fasciata monilis</name>
    <dbReference type="NCBI Taxonomy" id="372326"/>
    <lineage>
        <taxon>Eukaryota</taxon>
        <taxon>Metazoa</taxon>
        <taxon>Chordata</taxon>
        <taxon>Craniata</taxon>
        <taxon>Vertebrata</taxon>
        <taxon>Euteleostomi</taxon>
        <taxon>Archelosauria</taxon>
        <taxon>Archosauria</taxon>
        <taxon>Dinosauria</taxon>
        <taxon>Saurischia</taxon>
        <taxon>Theropoda</taxon>
        <taxon>Coelurosauria</taxon>
        <taxon>Aves</taxon>
        <taxon>Neognathae</taxon>
        <taxon>Neoaves</taxon>
        <taxon>Columbimorphae</taxon>
        <taxon>Columbiformes</taxon>
        <taxon>Columbidae</taxon>
        <taxon>Patagioenas</taxon>
    </lineage>
</organism>
<name>A0A1V4K924_PATFA</name>
<dbReference type="AlphaFoldDB" id="A0A1V4K924"/>
<evidence type="ECO:0000313" key="1">
    <source>
        <dbReference type="EMBL" id="OPJ80934.1"/>
    </source>
</evidence>